<dbReference type="RefSeq" id="WP_220193848.1">
    <property type="nucleotide sequence ID" value="NZ_BNJF01000001.1"/>
</dbReference>
<dbReference type="EMBL" id="BNJF01000001">
    <property type="protein sequence ID" value="GHO44457.1"/>
    <property type="molecule type" value="Genomic_DNA"/>
</dbReference>
<feature type="transmembrane region" description="Helical" evidence="2">
    <location>
        <begin position="103"/>
        <end position="121"/>
    </location>
</feature>
<keyword evidence="4" id="KW-1185">Reference proteome</keyword>
<feature type="compositionally biased region" description="Polar residues" evidence="1">
    <location>
        <begin position="575"/>
        <end position="586"/>
    </location>
</feature>
<feature type="transmembrane region" description="Helical" evidence="2">
    <location>
        <begin position="29"/>
        <end position="51"/>
    </location>
</feature>
<evidence type="ECO:0000313" key="4">
    <source>
        <dbReference type="Proteomes" id="UP000612362"/>
    </source>
</evidence>
<gene>
    <name evidence="3" type="ORF">KSX_26200</name>
</gene>
<evidence type="ECO:0008006" key="5">
    <source>
        <dbReference type="Google" id="ProtNLM"/>
    </source>
</evidence>
<keyword evidence="2" id="KW-1133">Transmembrane helix</keyword>
<feature type="transmembrane region" description="Helical" evidence="2">
    <location>
        <begin position="315"/>
        <end position="335"/>
    </location>
</feature>
<feature type="transmembrane region" description="Helical" evidence="2">
    <location>
        <begin position="355"/>
        <end position="375"/>
    </location>
</feature>
<reference evidence="3" key="1">
    <citation type="submission" date="2020-10" db="EMBL/GenBank/DDBJ databases">
        <title>Taxonomic study of unclassified bacteria belonging to the class Ktedonobacteria.</title>
        <authorList>
            <person name="Yabe S."/>
            <person name="Wang C.M."/>
            <person name="Zheng Y."/>
            <person name="Sakai Y."/>
            <person name="Cavaletti L."/>
            <person name="Monciardini P."/>
            <person name="Donadio S."/>
        </authorList>
    </citation>
    <scope>NUCLEOTIDE SEQUENCE</scope>
    <source>
        <strain evidence="3">SOSP1-1</strain>
    </source>
</reference>
<feature type="compositionally biased region" description="Pro residues" evidence="1">
    <location>
        <begin position="560"/>
        <end position="572"/>
    </location>
</feature>
<keyword evidence="2" id="KW-0812">Transmembrane</keyword>
<proteinExistence type="predicted"/>
<protein>
    <recommendedName>
        <fullName evidence="5">DUF2079 domain-containing protein</fullName>
    </recommendedName>
</protein>
<feature type="transmembrane region" description="Helical" evidence="2">
    <location>
        <begin position="177"/>
        <end position="195"/>
    </location>
</feature>
<dbReference type="Proteomes" id="UP000612362">
    <property type="component" value="Unassembled WGS sequence"/>
</dbReference>
<keyword evidence="2" id="KW-0472">Membrane</keyword>
<feature type="transmembrane region" description="Helical" evidence="2">
    <location>
        <begin position="407"/>
        <end position="428"/>
    </location>
</feature>
<dbReference type="InterPro" id="IPR018650">
    <property type="entry name" value="STSV1_Orf64"/>
</dbReference>
<feature type="transmembrane region" description="Helical" evidence="2">
    <location>
        <begin position="236"/>
        <end position="259"/>
    </location>
</feature>
<feature type="transmembrane region" description="Helical" evidence="2">
    <location>
        <begin position="153"/>
        <end position="171"/>
    </location>
</feature>
<evidence type="ECO:0000256" key="2">
    <source>
        <dbReference type="SAM" id="Phobius"/>
    </source>
</evidence>
<dbReference type="AlphaFoldDB" id="A0A8J3MQ35"/>
<feature type="transmembrane region" description="Helical" evidence="2">
    <location>
        <begin position="127"/>
        <end position="146"/>
    </location>
</feature>
<organism evidence="3 4">
    <name type="scientific">Ktedonospora formicarum</name>
    <dbReference type="NCBI Taxonomy" id="2778364"/>
    <lineage>
        <taxon>Bacteria</taxon>
        <taxon>Bacillati</taxon>
        <taxon>Chloroflexota</taxon>
        <taxon>Ktedonobacteria</taxon>
        <taxon>Ktedonobacterales</taxon>
        <taxon>Ktedonobacteraceae</taxon>
        <taxon>Ktedonospora</taxon>
    </lineage>
</organism>
<feature type="region of interest" description="Disordered" evidence="1">
    <location>
        <begin position="559"/>
        <end position="586"/>
    </location>
</feature>
<evidence type="ECO:0000313" key="3">
    <source>
        <dbReference type="EMBL" id="GHO44457.1"/>
    </source>
</evidence>
<evidence type="ECO:0000256" key="1">
    <source>
        <dbReference type="SAM" id="MobiDB-lite"/>
    </source>
</evidence>
<accession>A0A8J3MQ35</accession>
<dbReference type="Pfam" id="PF09852">
    <property type="entry name" value="DUF2079"/>
    <property type="match status" value="1"/>
</dbReference>
<comment type="caution">
    <text evidence="3">The sequence shown here is derived from an EMBL/GenBank/DDBJ whole genome shotgun (WGS) entry which is preliminary data.</text>
</comment>
<feature type="transmembrane region" description="Helical" evidence="2">
    <location>
        <begin position="202"/>
        <end position="230"/>
    </location>
</feature>
<sequence>MNKLVKLTKLTWQKGVYTKPQPLPRNRSFWIALGVVSLLVLAYCVYFCILLTTKQDAFKTNGEDMGIMDQAIWSFLHGSMFHQTICNSLTDTNCYGLDGVNRFAIHYEPILFPISLLYLIWPDPKALLIFQVLVVASGAFPAFLLARLRLRNSWAGIPFAFLFLLYPAQQYAVNFDFHPVTLTAALLLFVLYFTYTRRTVWLFVFAILSLACKEELAGIIAMVGLWTLVFQGRWRVGLGLIVVALAWMGVGLLIVHYASPVGKSMLASRYSYLGNGPVDMALNVLLHPRSIIKDHIFEPSHFAYIRRLLTPSGGLPLLAPWILVIAAPTLALNLFSNTPNMYSGHFQYSAEIVPILVFSAIEGVVVLMWVLRWALRRLKIERDEVQPELATKSQPLATSKPSLSLSLLLRVGALTLLLCYIVACVSISTRKYDTYSAMFYTNGFIWPSVTSHNKLASRFLDQIPADASVSTQTSLIPHLSQRKNVYLFPYAIGHADYILLDATGYRYPFKGYDAYAATVQSTLQGGNYGLVDLEDGFILMKRGAPVKDFTPALKMIEKYAPPPLTPTPPEQTPPSNTGLIRQSSSQ</sequence>
<name>A0A8J3MQ35_9CHLR</name>